<dbReference type="InterPro" id="IPR050194">
    <property type="entry name" value="Glycosyltransferase_grp1"/>
</dbReference>
<accession>L0RD67</accession>
<name>L0RD67_9BACT</name>
<keyword evidence="3" id="KW-1185">Reference proteome</keyword>
<dbReference type="eggNOG" id="COG0438">
    <property type="taxonomic scope" value="Bacteria"/>
</dbReference>
<dbReference type="EMBL" id="FO203522">
    <property type="protein sequence ID" value="CCO24699.1"/>
    <property type="molecule type" value="Genomic_DNA"/>
</dbReference>
<dbReference type="STRING" id="1121451.DESAM_22432"/>
<dbReference type="Pfam" id="PF00534">
    <property type="entry name" value="Glycos_transf_1"/>
    <property type="match status" value="1"/>
</dbReference>
<evidence type="ECO:0000259" key="1">
    <source>
        <dbReference type="Pfam" id="PF00534"/>
    </source>
</evidence>
<dbReference type="RefSeq" id="WP_015337299.1">
    <property type="nucleotide sequence ID" value="NC_020055.1"/>
</dbReference>
<dbReference type="SUPFAM" id="SSF53756">
    <property type="entry name" value="UDP-Glycosyltransferase/glycogen phosphorylase"/>
    <property type="match status" value="1"/>
</dbReference>
<dbReference type="InterPro" id="IPR001296">
    <property type="entry name" value="Glyco_trans_1"/>
</dbReference>
<feature type="domain" description="Glycosyl transferase family 1" evidence="1">
    <location>
        <begin position="202"/>
        <end position="344"/>
    </location>
</feature>
<keyword evidence="2" id="KW-0808">Transferase</keyword>
<organism evidence="2 3">
    <name type="scientific">Maridesulfovibrio hydrothermalis AM13 = DSM 14728</name>
    <dbReference type="NCBI Taxonomy" id="1121451"/>
    <lineage>
        <taxon>Bacteria</taxon>
        <taxon>Pseudomonadati</taxon>
        <taxon>Thermodesulfobacteriota</taxon>
        <taxon>Desulfovibrionia</taxon>
        <taxon>Desulfovibrionales</taxon>
        <taxon>Desulfovibrionaceae</taxon>
        <taxon>Maridesulfovibrio</taxon>
    </lineage>
</organism>
<dbReference type="OrthoDB" id="5443996at2"/>
<dbReference type="HOGENOM" id="CLU_009583_45_0_7"/>
<reference evidence="2 3" key="1">
    <citation type="submission" date="2012-10" db="EMBL/GenBank/DDBJ databases">
        <authorList>
            <person name="Genoscope - CEA"/>
        </authorList>
    </citation>
    <scope>NUCLEOTIDE SEQUENCE [LARGE SCALE GENOMIC DNA]</scope>
    <source>
        <strain evidence="3">AM13 / DSM 14728</strain>
    </source>
</reference>
<protein>
    <submittedName>
        <fullName evidence="2">Glycosyl transferase group 1</fullName>
    </submittedName>
</protein>
<dbReference type="Proteomes" id="UP000010808">
    <property type="component" value="Chromosome"/>
</dbReference>
<dbReference type="PATRIC" id="fig|1121451.3.peg.2646"/>
<dbReference type="PANTHER" id="PTHR45947:SF3">
    <property type="entry name" value="SULFOQUINOVOSYL TRANSFERASE SQD2"/>
    <property type="match status" value="1"/>
</dbReference>
<gene>
    <name evidence="2" type="ORF">DESAM_22432</name>
</gene>
<dbReference type="PANTHER" id="PTHR45947">
    <property type="entry name" value="SULFOQUINOVOSYL TRANSFERASE SQD2"/>
    <property type="match status" value="1"/>
</dbReference>
<dbReference type="GO" id="GO:0016757">
    <property type="term" value="F:glycosyltransferase activity"/>
    <property type="evidence" value="ECO:0007669"/>
    <property type="project" value="InterPro"/>
</dbReference>
<proteinExistence type="predicted"/>
<evidence type="ECO:0000313" key="3">
    <source>
        <dbReference type="Proteomes" id="UP000010808"/>
    </source>
</evidence>
<dbReference type="AlphaFoldDB" id="L0RD67"/>
<sequence>MQIAFFAPHKPIDHKNLSGDRIIGKSLHDFLCSKGHKVKIVSCMRLRHIMNSPLKWPSLYFEYRKILKRVEDFKPDLWLTYHSYYKSPDLFGPRVAAKFNIPYTIYQGAFATKHRRNYKTWLGYMANKNALIHADYIFANKEIDFHNLSRLITQEKLSRTYPGIKIEEFQFCKKDRTEIRNKLDLQGCTVVISTAMLREDVKAESMTDLIKAFALAVKKAPGARLLIAGDGKARSRLESFARKKAGNKITFLGKIPHEQLHKYFSAADLFAFPGINEALGMVYLEAQSTGLPIVAYSTRGPVEAVVHKKTGLLSPEGDIACLSNNLLELIRNKNLREKLGKAAPTHIKQFFDLQSNLLQVEAQLVNIIRRRQ</sequence>
<dbReference type="KEGG" id="dhy:DESAM_22432"/>
<dbReference type="CDD" id="cd03801">
    <property type="entry name" value="GT4_PimA-like"/>
    <property type="match status" value="1"/>
</dbReference>
<dbReference type="Gene3D" id="3.40.50.2000">
    <property type="entry name" value="Glycogen Phosphorylase B"/>
    <property type="match status" value="2"/>
</dbReference>
<evidence type="ECO:0000313" key="2">
    <source>
        <dbReference type="EMBL" id="CCO24699.1"/>
    </source>
</evidence>